<feature type="region of interest" description="Disordered" evidence="1">
    <location>
        <begin position="1"/>
        <end position="20"/>
    </location>
</feature>
<dbReference type="AlphaFoldDB" id="A0A0C9WNI2"/>
<dbReference type="Proteomes" id="UP000054477">
    <property type="component" value="Unassembled WGS sequence"/>
</dbReference>
<evidence type="ECO:0000313" key="2">
    <source>
        <dbReference type="EMBL" id="KIJ91955.1"/>
    </source>
</evidence>
<keyword evidence="3" id="KW-1185">Reference proteome</keyword>
<name>A0A0C9WNI2_9AGAR</name>
<organism evidence="2 3">
    <name type="scientific">Laccaria amethystina LaAM-08-1</name>
    <dbReference type="NCBI Taxonomy" id="1095629"/>
    <lineage>
        <taxon>Eukaryota</taxon>
        <taxon>Fungi</taxon>
        <taxon>Dikarya</taxon>
        <taxon>Basidiomycota</taxon>
        <taxon>Agaricomycotina</taxon>
        <taxon>Agaricomycetes</taxon>
        <taxon>Agaricomycetidae</taxon>
        <taxon>Agaricales</taxon>
        <taxon>Agaricineae</taxon>
        <taxon>Hydnangiaceae</taxon>
        <taxon>Laccaria</taxon>
    </lineage>
</organism>
<reference evidence="2 3" key="1">
    <citation type="submission" date="2014-04" db="EMBL/GenBank/DDBJ databases">
        <authorList>
            <consortium name="DOE Joint Genome Institute"/>
            <person name="Kuo A."/>
            <person name="Kohler A."/>
            <person name="Nagy L.G."/>
            <person name="Floudas D."/>
            <person name="Copeland A."/>
            <person name="Barry K.W."/>
            <person name="Cichocki N."/>
            <person name="Veneault-Fourrey C."/>
            <person name="LaButti K."/>
            <person name="Lindquist E.A."/>
            <person name="Lipzen A."/>
            <person name="Lundell T."/>
            <person name="Morin E."/>
            <person name="Murat C."/>
            <person name="Sun H."/>
            <person name="Tunlid A."/>
            <person name="Henrissat B."/>
            <person name="Grigoriev I.V."/>
            <person name="Hibbett D.S."/>
            <person name="Martin F."/>
            <person name="Nordberg H.P."/>
            <person name="Cantor M.N."/>
            <person name="Hua S.X."/>
        </authorList>
    </citation>
    <scope>NUCLEOTIDE SEQUENCE [LARGE SCALE GENOMIC DNA]</scope>
    <source>
        <strain evidence="2 3">LaAM-08-1</strain>
    </source>
</reference>
<proteinExistence type="predicted"/>
<sequence>MHYPVSTAPHHRMSVPLPMHKPPARRIHGVSSFGSWSIMHKADVGVVAITISAPAKRRCTAYKPVDRQRIEATKELADVFSTYPPMQCVRSRRSKEVGTLRWSIT</sequence>
<evidence type="ECO:0000313" key="3">
    <source>
        <dbReference type="Proteomes" id="UP000054477"/>
    </source>
</evidence>
<reference evidence="3" key="2">
    <citation type="submission" date="2015-01" db="EMBL/GenBank/DDBJ databases">
        <title>Evolutionary Origins and Diversification of the Mycorrhizal Mutualists.</title>
        <authorList>
            <consortium name="DOE Joint Genome Institute"/>
            <consortium name="Mycorrhizal Genomics Consortium"/>
            <person name="Kohler A."/>
            <person name="Kuo A."/>
            <person name="Nagy L.G."/>
            <person name="Floudas D."/>
            <person name="Copeland A."/>
            <person name="Barry K.W."/>
            <person name="Cichocki N."/>
            <person name="Veneault-Fourrey C."/>
            <person name="LaButti K."/>
            <person name="Lindquist E.A."/>
            <person name="Lipzen A."/>
            <person name="Lundell T."/>
            <person name="Morin E."/>
            <person name="Murat C."/>
            <person name="Riley R."/>
            <person name="Ohm R."/>
            <person name="Sun H."/>
            <person name="Tunlid A."/>
            <person name="Henrissat B."/>
            <person name="Grigoriev I.V."/>
            <person name="Hibbett D.S."/>
            <person name="Martin F."/>
        </authorList>
    </citation>
    <scope>NUCLEOTIDE SEQUENCE [LARGE SCALE GENOMIC DNA]</scope>
    <source>
        <strain evidence="3">LaAM-08-1</strain>
    </source>
</reference>
<accession>A0A0C9WNI2</accession>
<dbReference type="HOGENOM" id="CLU_2237037_0_0_1"/>
<gene>
    <name evidence="2" type="ORF">K443DRAFT_464076</name>
</gene>
<dbReference type="EMBL" id="KN838952">
    <property type="protein sequence ID" value="KIJ91955.1"/>
    <property type="molecule type" value="Genomic_DNA"/>
</dbReference>
<protein>
    <submittedName>
        <fullName evidence="2">Uncharacterized protein</fullName>
    </submittedName>
</protein>
<evidence type="ECO:0000256" key="1">
    <source>
        <dbReference type="SAM" id="MobiDB-lite"/>
    </source>
</evidence>